<gene>
    <name evidence="2" type="ORF">R50_1301</name>
</gene>
<feature type="region of interest" description="Disordered" evidence="1">
    <location>
        <begin position="490"/>
        <end position="513"/>
    </location>
</feature>
<accession>A0A6F8ZGH6</accession>
<reference evidence="2 3" key="1">
    <citation type="submission" date="2020-02" db="EMBL/GenBank/DDBJ databases">
        <authorList>
            <person name="Hogendoorn C."/>
        </authorList>
    </citation>
    <scope>NUCLEOTIDE SEQUENCE [LARGE SCALE GENOMIC DNA]</scope>
    <source>
        <strain evidence="2">R501</strain>
    </source>
</reference>
<dbReference type="KEGG" id="hfv:R50_1301"/>
<proteinExistence type="predicted"/>
<evidence type="ECO:0008006" key="4">
    <source>
        <dbReference type="Google" id="ProtNLM"/>
    </source>
</evidence>
<name>A0A6F8ZGH6_9FIRM</name>
<sequence>MVTRLQRRAGLVVLTGALILGAAVTWRWQRPGLGVRVIPGPGRPVIRIQPRGWLDVRRWWVTAGGGMVWQGSGPGRQAYRAAVPAGSGRMTVHVSGLAWGLWPARWERRVYVAAPLALTRAAPGWVGEGHPLVLEFDHPPRQLTVKVDGRRVRWRFAPGGSRVLIPIGGPAGASESVTVTARGAGGGRLVRTLVVHTAPSLAVHLASGPYLAGRTPVLLVWNQPVALSEAARAALNWIPAVPGRWQQAGPRCWAFRPRAPWEAGHAETLALAAVPGLVSSFGRHLEAGRVWQFFGYVPPAPAYWLLPGHPHTVYLTVDGLTTVRPPRSLLQAVEAGVPITAFLPARQVRADPGFWRRWVVAGGVMEDGTEDGRLLADLPWDQQRRAWAVARLQEARWLGIDPGLGRPPGGVVTPVEQMAAAEAGIRALILWSAVLGPGDRLQTWNGRPLSGGEIIRMTWGPGSAAALRVLETRLRAAHLHLGRLPQAVPGAPVPVKPVGGSADPTSSTAPAGA</sequence>
<dbReference type="AlphaFoldDB" id="A0A6F8ZGH6"/>
<keyword evidence="3" id="KW-1185">Reference proteome</keyword>
<dbReference type="GO" id="GO:0005975">
    <property type="term" value="P:carbohydrate metabolic process"/>
    <property type="evidence" value="ECO:0007669"/>
    <property type="project" value="InterPro"/>
</dbReference>
<dbReference type="SUPFAM" id="SSF88713">
    <property type="entry name" value="Glycoside hydrolase/deacetylase"/>
    <property type="match status" value="1"/>
</dbReference>
<evidence type="ECO:0000256" key="1">
    <source>
        <dbReference type="SAM" id="MobiDB-lite"/>
    </source>
</evidence>
<protein>
    <recommendedName>
        <fullName evidence="4">NodB homology domain-containing protein</fullName>
    </recommendedName>
</protein>
<feature type="compositionally biased region" description="Polar residues" evidence="1">
    <location>
        <begin position="503"/>
        <end position="513"/>
    </location>
</feature>
<evidence type="ECO:0000313" key="2">
    <source>
        <dbReference type="EMBL" id="CAB1128807.1"/>
    </source>
</evidence>
<evidence type="ECO:0000313" key="3">
    <source>
        <dbReference type="Proteomes" id="UP000503399"/>
    </source>
</evidence>
<dbReference type="Proteomes" id="UP000503399">
    <property type="component" value="Chromosome"/>
</dbReference>
<organism evidence="2 3">
    <name type="scientific">Candidatus Hydrogenisulfobacillus filiaventi</name>
    <dbReference type="NCBI Taxonomy" id="2707344"/>
    <lineage>
        <taxon>Bacteria</taxon>
        <taxon>Bacillati</taxon>
        <taxon>Bacillota</taxon>
        <taxon>Clostridia</taxon>
        <taxon>Eubacteriales</taxon>
        <taxon>Clostridiales Family XVII. Incertae Sedis</taxon>
        <taxon>Candidatus Hydrogenisulfobacillus</taxon>
    </lineage>
</organism>
<dbReference type="EMBL" id="LR778114">
    <property type="protein sequence ID" value="CAB1128807.1"/>
    <property type="molecule type" value="Genomic_DNA"/>
</dbReference>
<dbReference type="InterPro" id="IPR011330">
    <property type="entry name" value="Glyco_hydro/deAcase_b/a-brl"/>
</dbReference>